<organism evidence="1 2">
    <name type="scientific">Ramlibacter albus</name>
    <dbReference type="NCBI Taxonomy" id="2079448"/>
    <lineage>
        <taxon>Bacteria</taxon>
        <taxon>Pseudomonadati</taxon>
        <taxon>Pseudomonadota</taxon>
        <taxon>Betaproteobacteria</taxon>
        <taxon>Burkholderiales</taxon>
        <taxon>Comamonadaceae</taxon>
        <taxon>Ramlibacter</taxon>
    </lineage>
</organism>
<dbReference type="Proteomes" id="UP000596827">
    <property type="component" value="Unassembled WGS sequence"/>
</dbReference>
<evidence type="ECO:0000313" key="2">
    <source>
        <dbReference type="Proteomes" id="UP000596827"/>
    </source>
</evidence>
<evidence type="ECO:0000313" key="1">
    <source>
        <dbReference type="EMBL" id="MBC5767585.1"/>
    </source>
</evidence>
<reference evidence="1" key="1">
    <citation type="submission" date="2020-08" db="EMBL/GenBank/DDBJ databases">
        <title>Ramlibacter sp. GTP1 16S ribosomal RNA gene genome sequencing and assembly.</title>
        <authorList>
            <person name="Kang M."/>
        </authorList>
    </citation>
    <scope>NUCLEOTIDE SEQUENCE</scope>
    <source>
        <strain evidence="1">GTP1</strain>
    </source>
</reference>
<dbReference type="Pfam" id="PF18897">
    <property type="entry name" value="Gp3-like"/>
    <property type="match status" value="1"/>
</dbReference>
<sequence>MNLNHIACHPHAVGFIKVACEEVSHDGAIRTTNAFLVTSREHESVHEGTTVPKLAKHPVSARLEEGEGEERAVREIPIRMFFNSTDKALSIRYQAYSQASRMPACSGDGKNARRLTRAADLTPTFQDRACPGPELCDLVASGEVTCSRQVRMPVQIVGEGDGTTVFEVRTGSLNTFRALKAQLKLIEGRFVGLRHVPLKLTLWRASNEASGYQPFSLMQLQIAAASDIEAMAQAKTARQELADAGINDDVDRFMTIEDSEVETFTRAAVDFPAVSEFYATADSGRRAGAEPVTHTALSNRGSAVAATQGANAAIANLVSQAQLPEPQMEDIPL</sequence>
<dbReference type="InterPro" id="IPR043991">
    <property type="entry name" value="Gp3-like"/>
</dbReference>
<keyword evidence="2" id="KW-1185">Reference proteome</keyword>
<name>A0A923S4K0_9BURK</name>
<accession>A0A923S4K0</accession>
<dbReference type="EMBL" id="JACORU010000011">
    <property type="protein sequence ID" value="MBC5767585.1"/>
    <property type="molecule type" value="Genomic_DNA"/>
</dbReference>
<dbReference type="AlphaFoldDB" id="A0A923S4K0"/>
<gene>
    <name evidence="1" type="ORF">H8R02_24180</name>
</gene>
<proteinExistence type="predicted"/>
<comment type="caution">
    <text evidence="1">The sequence shown here is derived from an EMBL/GenBank/DDBJ whole genome shotgun (WGS) entry which is preliminary data.</text>
</comment>
<protein>
    <submittedName>
        <fullName evidence="1">Uncharacterized protein</fullName>
    </submittedName>
</protein>
<dbReference type="RefSeq" id="WP_187084069.1">
    <property type="nucleotide sequence ID" value="NZ_JACORU010000011.1"/>
</dbReference>